<comment type="similarity">
    <text evidence="1">Belongs to the UPF0166 family.</text>
</comment>
<evidence type="ECO:0000313" key="2">
    <source>
        <dbReference type="EMBL" id="ACU72844.1"/>
    </source>
</evidence>
<dbReference type="eggNOG" id="COG1993">
    <property type="taxonomic scope" value="Bacteria"/>
</dbReference>
<dbReference type="KEGG" id="cai:Caci_3966"/>
<dbReference type="InParanoid" id="C7QES4"/>
<sequence length="130" mass="14430" precursor="true">MKLSGPARRLSIFIGETDQYHHHALYHEIVTRAKEAGLAGASVFRGMEGYGATSRIHTTAILSLTEDLPLIIIIVDTTEKIDAFLPQLDELIGEGLVIIDDVEAITYTGRSLETPREGEADHRKHRWGHS</sequence>
<dbReference type="AlphaFoldDB" id="C7QES4"/>
<dbReference type="OrthoDB" id="9795599at2"/>
<dbReference type="EMBL" id="CP001700">
    <property type="protein sequence ID" value="ACU72844.1"/>
    <property type="molecule type" value="Genomic_DNA"/>
</dbReference>
<evidence type="ECO:0000313" key="3">
    <source>
        <dbReference type="Proteomes" id="UP000000851"/>
    </source>
</evidence>
<dbReference type="STRING" id="479433.Caci_3966"/>
<protein>
    <submittedName>
        <fullName evidence="2">Uncharacterized protein</fullName>
    </submittedName>
</protein>
<gene>
    <name evidence="2" type="ordered locus">Caci_3966</name>
</gene>
<organism evidence="2 3">
    <name type="scientific">Catenulispora acidiphila (strain DSM 44928 / JCM 14897 / NBRC 102108 / NRRL B-24433 / ID139908)</name>
    <dbReference type="NCBI Taxonomy" id="479433"/>
    <lineage>
        <taxon>Bacteria</taxon>
        <taxon>Bacillati</taxon>
        <taxon>Actinomycetota</taxon>
        <taxon>Actinomycetes</taxon>
        <taxon>Catenulisporales</taxon>
        <taxon>Catenulisporaceae</taxon>
        <taxon>Catenulispora</taxon>
    </lineage>
</organism>
<dbReference type="Proteomes" id="UP000000851">
    <property type="component" value="Chromosome"/>
</dbReference>
<dbReference type="InterPro" id="IPR015867">
    <property type="entry name" value="N-reg_PII/ATP_PRibTrfase_C"/>
</dbReference>
<dbReference type="RefSeq" id="WP_015792573.1">
    <property type="nucleotide sequence ID" value="NC_013131.1"/>
</dbReference>
<dbReference type="InterPro" id="IPR011322">
    <property type="entry name" value="N-reg_PII-like_a/b"/>
</dbReference>
<proteinExistence type="inferred from homology"/>
<dbReference type="Pfam" id="PF02641">
    <property type="entry name" value="DUF190"/>
    <property type="match status" value="1"/>
</dbReference>
<dbReference type="SUPFAM" id="SSF54913">
    <property type="entry name" value="GlnB-like"/>
    <property type="match status" value="1"/>
</dbReference>
<dbReference type="PANTHER" id="PTHR35983">
    <property type="entry name" value="UPF0166 PROTEIN TM_0021"/>
    <property type="match status" value="1"/>
</dbReference>
<dbReference type="PANTHER" id="PTHR35983:SF1">
    <property type="entry name" value="UPF0166 PROTEIN TM_0021"/>
    <property type="match status" value="1"/>
</dbReference>
<accession>C7QES4</accession>
<name>C7QES4_CATAD</name>
<keyword evidence="3" id="KW-1185">Reference proteome</keyword>
<dbReference type="InterPro" id="IPR003793">
    <property type="entry name" value="UPF0166"/>
</dbReference>
<evidence type="ECO:0000256" key="1">
    <source>
        <dbReference type="ARBA" id="ARBA00010554"/>
    </source>
</evidence>
<dbReference type="HOGENOM" id="CLU_146749_0_1_11"/>
<reference evidence="2 3" key="1">
    <citation type="journal article" date="2009" name="Stand. Genomic Sci.">
        <title>Complete genome sequence of Catenulispora acidiphila type strain (ID 139908).</title>
        <authorList>
            <person name="Copeland A."/>
            <person name="Lapidus A."/>
            <person name="Glavina Del Rio T."/>
            <person name="Nolan M."/>
            <person name="Lucas S."/>
            <person name="Chen F."/>
            <person name="Tice H."/>
            <person name="Cheng J.F."/>
            <person name="Bruce D."/>
            <person name="Goodwin L."/>
            <person name="Pitluck S."/>
            <person name="Mikhailova N."/>
            <person name="Pati A."/>
            <person name="Ivanova N."/>
            <person name="Mavromatis K."/>
            <person name="Chen A."/>
            <person name="Palaniappan K."/>
            <person name="Chain P."/>
            <person name="Land M."/>
            <person name="Hauser L."/>
            <person name="Chang Y.J."/>
            <person name="Jeffries C.D."/>
            <person name="Chertkov O."/>
            <person name="Brettin T."/>
            <person name="Detter J.C."/>
            <person name="Han C."/>
            <person name="Ali Z."/>
            <person name="Tindall B.J."/>
            <person name="Goker M."/>
            <person name="Bristow J."/>
            <person name="Eisen J.A."/>
            <person name="Markowitz V."/>
            <person name="Hugenholtz P."/>
            <person name="Kyrpides N.C."/>
            <person name="Klenk H.P."/>
        </authorList>
    </citation>
    <scope>NUCLEOTIDE SEQUENCE [LARGE SCALE GENOMIC DNA]</scope>
    <source>
        <strain evidence="3">DSM 44928 / JCM 14897 / NBRC 102108 / NRRL B-24433 / ID139908</strain>
    </source>
</reference>
<dbReference type="Gene3D" id="3.30.70.120">
    <property type="match status" value="1"/>
</dbReference>